<keyword evidence="2" id="KW-1185">Reference proteome</keyword>
<dbReference type="Proteomes" id="UP000201728">
    <property type="component" value="Chromosome"/>
</dbReference>
<reference evidence="2" key="1">
    <citation type="submission" date="2016-07" db="EMBL/GenBank/DDBJ databases">
        <authorList>
            <person name="Florea S."/>
            <person name="Webb J.S."/>
            <person name="Jaromczyk J."/>
            <person name="Schardl C.L."/>
        </authorList>
    </citation>
    <scope>NUCLEOTIDE SEQUENCE [LARGE SCALE GENOMIC DNA]</scope>
    <source>
        <strain evidence="2">CDC-D5610</strain>
    </source>
</reference>
<evidence type="ECO:0000313" key="1">
    <source>
        <dbReference type="EMBL" id="ASQ45390.1"/>
    </source>
</evidence>
<protein>
    <submittedName>
        <fullName evidence="1">Uncharacterized protein</fullName>
    </submittedName>
</protein>
<dbReference type="KEGG" id="lcd:clem_04160"/>
<organism evidence="1 2">
    <name type="scientific">Legionella clemsonensis</name>
    <dbReference type="NCBI Taxonomy" id="1867846"/>
    <lineage>
        <taxon>Bacteria</taxon>
        <taxon>Pseudomonadati</taxon>
        <taxon>Pseudomonadota</taxon>
        <taxon>Gammaproteobacteria</taxon>
        <taxon>Legionellales</taxon>
        <taxon>Legionellaceae</taxon>
        <taxon>Legionella</taxon>
    </lineage>
</organism>
<name>A0A222P0M1_9GAMM</name>
<gene>
    <name evidence="1" type="ORF">clem_04160</name>
</gene>
<accession>A0A222P0M1</accession>
<dbReference type="AlphaFoldDB" id="A0A222P0M1"/>
<evidence type="ECO:0000313" key="2">
    <source>
        <dbReference type="Proteomes" id="UP000201728"/>
    </source>
</evidence>
<proteinExistence type="predicted"/>
<dbReference type="EMBL" id="CP016397">
    <property type="protein sequence ID" value="ASQ45390.1"/>
    <property type="molecule type" value="Genomic_DNA"/>
</dbReference>
<sequence length="267" mass="30829">MWLGCRRRKLIVSGIGVHMLELLVIKEINSKGVSVCLKPRLAEVITPTLTNEIRNLQNSIVDKYLSSPWEGYFYVIWYSHRGHGHCGRGLDFNFILSTILSGKEVAFETYIKNLFDLLFLNYIGLGLPVVNCSIIDRDIRGISQEFFFLNQINFIKNATQTSVEDKILSVNLQDISNRQVFPKFLYENNRFYRFSNINLKAMRRLIANTEMPSLDEALIERIKLIFDEIKNETISEIYNLASTNLKLLQRIAQMQMSHLSAPVSNDL</sequence>